<keyword evidence="11" id="KW-1185">Reference proteome</keyword>
<evidence type="ECO:0000313" key="10">
    <source>
        <dbReference type="EMBL" id="KAG0254409.1"/>
    </source>
</evidence>
<dbReference type="PANTHER" id="PTHR14009">
    <property type="entry name" value="LEUCINE ZIPPER-EF-HAND CONTAINING TRANSMEMBRANE PROTEIN"/>
    <property type="match status" value="1"/>
</dbReference>
<comment type="caution">
    <text evidence="10">The sequence shown here is derived from an EMBL/GenBank/DDBJ whole genome shotgun (WGS) entry which is preliminary data.</text>
</comment>
<evidence type="ECO:0000259" key="9">
    <source>
        <dbReference type="PROSITE" id="PS51758"/>
    </source>
</evidence>
<reference evidence="10" key="1">
    <citation type="journal article" date="2020" name="Fungal Divers.">
        <title>Resolving the Mortierellaceae phylogeny through synthesis of multi-gene phylogenetics and phylogenomics.</title>
        <authorList>
            <person name="Vandepol N."/>
            <person name="Liber J."/>
            <person name="Desiro A."/>
            <person name="Na H."/>
            <person name="Kennedy M."/>
            <person name="Barry K."/>
            <person name="Grigoriev I.V."/>
            <person name="Miller A.N."/>
            <person name="O'Donnell K."/>
            <person name="Stajich J.E."/>
            <person name="Bonito G."/>
        </authorList>
    </citation>
    <scope>NUCLEOTIDE SEQUENCE</scope>
    <source>
        <strain evidence="10">KOD948</strain>
    </source>
</reference>
<protein>
    <recommendedName>
        <fullName evidence="9">Letm1 RBD domain-containing protein</fullName>
    </recommendedName>
</protein>
<keyword evidence="5 7" id="KW-0496">Mitochondrion</keyword>
<evidence type="ECO:0000256" key="3">
    <source>
        <dbReference type="ARBA" id="ARBA00022792"/>
    </source>
</evidence>
<evidence type="ECO:0000256" key="8">
    <source>
        <dbReference type="SAM" id="Phobius"/>
    </source>
</evidence>
<accession>A0A9P6PUM7</accession>
<evidence type="ECO:0000256" key="4">
    <source>
        <dbReference type="ARBA" id="ARBA00022989"/>
    </source>
</evidence>
<dbReference type="EMBL" id="JAAAJA010000404">
    <property type="protein sequence ID" value="KAG0254409.1"/>
    <property type="molecule type" value="Genomic_DNA"/>
</dbReference>
<dbReference type="InterPro" id="IPR033122">
    <property type="entry name" value="LETM1-like_RBD"/>
</dbReference>
<feature type="domain" description="Letm1 RBD" evidence="9">
    <location>
        <begin position="204"/>
        <end position="400"/>
    </location>
</feature>
<evidence type="ECO:0000256" key="2">
    <source>
        <dbReference type="ARBA" id="ARBA00022692"/>
    </source>
</evidence>
<dbReference type="OrthoDB" id="73691at2759"/>
<dbReference type="InterPro" id="IPR044202">
    <property type="entry name" value="LETM1/MDM38-like"/>
</dbReference>
<sequence>MTMPFIRVAVRLGHQVNARNLSSVAQSGVHLTGLLIRQPQFSTRHAPVLSQFSQHTFYSTTPSGASKPAASVHPEPAPLEDLTVPLRAGTVGSVTPENSLNTMSTPPPPPPAGVVGKAKDYFRKGKEVVIQCKDGVKLLWVNKRITKELRKAQKEEGYQLTRREFQLVSLTYIYADGSEILGFGGVITKTDTDLKRMIPFGLVFLLATEYIPLIIIFAPQLIPSTCVTPSQLEGRRKKIHEKRSAMTEKLIRLNRREITKESLASYNSFITISKKYGEGFNYDFIDREHLASFCRFMGLNGFGPKFMLKKRLDKHMTYLSEDDQLLQKDGIDSMTFAELQLANEERGMRSLEVSKEHLEKSLAYWLKLSLSKDTTIPPALMVFSRMFLLHSTFKSDAGKK</sequence>
<comment type="subcellular location">
    <subcellularLocation>
        <location evidence="1">Mitochondrion inner membrane</location>
        <topology evidence="1">Single-pass membrane protein</topology>
    </subcellularLocation>
</comment>
<organism evidence="10 11">
    <name type="scientific">Mortierella polycephala</name>
    <dbReference type="NCBI Taxonomy" id="41804"/>
    <lineage>
        <taxon>Eukaryota</taxon>
        <taxon>Fungi</taxon>
        <taxon>Fungi incertae sedis</taxon>
        <taxon>Mucoromycota</taxon>
        <taxon>Mortierellomycotina</taxon>
        <taxon>Mortierellomycetes</taxon>
        <taxon>Mortierellales</taxon>
        <taxon>Mortierellaceae</taxon>
        <taxon>Mortierella</taxon>
    </lineage>
</organism>
<feature type="transmembrane region" description="Helical" evidence="8">
    <location>
        <begin position="198"/>
        <end position="222"/>
    </location>
</feature>
<gene>
    <name evidence="10" type="ORF">BG011_005787</name>
</gene>
<dbReference type="PROSITE" id="PS51758">
    <property type="entry name" value="LETM1_RBD"/>
    <property type="match status" value="1"/>
</dbReference>
<dbReference type="PANTHER" id="PTHR14009:SF6">
    <property type="entry name" value="LETM1 RBD DOMAIN-CONTAINING PROTEIN"/>
    <property type="match status" value="1"/>
</dbReference>
<keyword evidence="4 8" id="KW-1133">Transmembrane helix</keyword>
<evidence type="ECO:0000256" key="1">
    <source>
        <dbReference type="ARBA" id="ARBA00004434"/>
    </source>
</evidence>
<dbReference type="AlphaFoldDB" id="A0A9P6PUM7"/>
<dbReference type="Proteomes" id="UP000726737">
    <property type="component" value="Unassembled WGS sequence"/>
</dbReference>
<evidence type="ECO:0000256" key="5">
    <source>
        <dbReference type="ARBA" id="ARBA00023128"/>
    </source>
</evidence>
<dbReference type="GO" id="GO:0005743">
    <property type="term" value="C:mitochondrial inner membrane"/>
    <property type="evidence" value="ECO:0007669"/>
    <property type="project" value="UniProtKB-SubCell"/>
</dbReference>
<keyword evidence="6 8" id="KW-0472">Membrane</keyword>
<evidence type="ECO:0000313" key="11">
    <source>
        <dbReference type="Proteomes" id="UP000726737"/>
    </source>
</evidence>
<dbReference type="GO" id="GO:0030003">
    <property type="term" value="P:intracellular monoatomic cation homeostasis"/>
    <property type="evidence" value="ECO:0007669"/>
    <property type="project" value="TreeGrafter"/>
</dbReference>
<evidence type="ECO:0000256" key="7">
    <source>
        <dbReference type="PROSITE-ProRule" id="PRU01094"/>
    </source>
</evidence>
<name>A0A9P6PUM7_9FUNG</name>
<proteinExistence type="predicted"/>
<dbReference type="GO" id="GO:0043022">
    <property type="term" value="F:ribosome binding"/>
    <property type="evidence" value="ECO:0007669"/>
    <property type="project" value="InterPro"/>
</dbReference>
<keyword evidence="2 8" id="KW-0812">Transmembrane</keyword>
<keyword evidence="3" id="KW-0999">Mitochondrion inner membrane</keyword>
<dbReference type="Pfam" id="PF07766">
    <property type="entry name" value="LETM1_RBD"/>
    <property type="match status" value="1"/>
</dbReference>
<evidence type="ECO:0000256" key="6">
    <source>
        <dbReference type="ARBA" id="ARBA00023136"/>
    </source>
</evidence>